<name>A0ABT0ECV6_9PSED</name>
<organism evidence="1 2">
    <name type="scientific">Pseudomonas emilianonis</name>
    <dbReference type="NCBI Taxonomy" id="2915812"/>
    <lineage>
        <taxon>Bacteria</taxon>
        <taxon>Pseudomonadati</taxon>
        <taxon>Pseudomonadota</taxon>
        <taxon>Gammaproteobacteria</taxon>
        <taxon>Pseudomonadales</taxon>
        <taxon>Pseudomonadaceae</taxon>
        <taxon>Pseudomonas</taxon>
    </lineage>
</organism>
<evidence type="ECO:0000313" key="2">
    <source>
        <dbReference type="Proteomes" id="UP001317085"/>
    </source>
</evidence>
<dbReference type="Proteomes" id="UP001317085">
    <property type="component" value="Unassembled WGS sequence"/>
</dbReference>
<evidence type="ECO:0000313" key="1">
    <source>
        <dbReference type="EMBL" id="MCK1783324.1"/>
    </source>
</evidence>
<sequence>MGKLLDDRLITMNLSVLGVDLGHQLRSQRAQLFGSHLVEIGQRSHAVDFTKAARVLQLKGGV</sequence>
<reference evidence="1 2" key="1">
    <citation type="submission" date="2022-02" db="EMBL/GenBank/DDBJ databases">
        <title>Comparative genomics of the first Antarctic Pseudomonas spp. capable of biotransforming 2,4,6-Trinitrotoluene.</title>
        <authorList>
            <person name="Cabrera M.A."/>
            <person name="Marquez S.L."/>
            <person name="Perez-Donoso J.M."/>
        </authorList>
    </citation>
    <scope>NUCLEOTIDE SEQUENCE [LARGE SCALE GENOMIC DNA]</scope>
    <source>
        <strain evidence="1 2">TNT11</strain>
    </source>
</reference>
<accession>A0ABT0ECV6</accession>
<protein>
    <submittedName>
        <fullName evidence="1">Uncharacterized protein</fullName>
    </submittedName>
</protein>
<proteinExistence type="predicted"/>
<keyword evidence="2" id="KW-1185">Reference proteome</keyword>
<dbReference type="EMBL" id="JAKNRV010000011">
    <property type="protein sequence ID" value="MCK1783324.1"/>
    <property type="molecule type" value="Genomic_DNA"/>
</dbReference>
<comment type="caution">
    <text evidence="1">The sequence shown here is derived from an EMBL/GenBank/DDBJ whole genome shotgun (WGS) entry which is preliminary data.</text>
</comment>
<gene>
    <name evidence="1" type="ORF">L9Z73_02800</name>
</gene>